<feature type="region of interest" description="Disordered" evidence="1">
    <location>
        <begin position="120"/>
        <end position="141"/>
    </location>
</feature>
<sequence length="141" mass="15805">MCPPSRVYAHRLKTSRERAHQGHLAGLIAGSNPQLVDVRLGNVDSLLGVVQLVLDFPETHRAEAHLLLLVDAKNNIGQESTLELRFSPHLLTLDCSFSMSSCILSRVFLSSSDFRDTKRTHDMETRTHGTMEPWSPEDMNP</sequence>
<organism evidence="2 3">
    <name type="scientific">Liparis tanakae</name>
    <name type="common">Tanaka's snailfish</name>
    <dbReference type="NCBI Taxonomy" id="230148"/>
    <lineage>
        <taxon>Eukaryota</taxon>
        <taxon>Metazoa</taxon>
        <taxon>Chordata</taxon>
        <taxon>Craniata</taxon>
        <taxon>Vertebrata</taxon>
        <taxon>Euteleostomi</taxon>
        <taxon>Actinopterygii</taxon>
        <taxon>Neopterygii</taxon>
        <taxon>Teleostei</taxon>
        <taxon>Neoteleostei</taxon>
        <taxon>Acanthomorphata</taxon>
        <taxon>Eupercaria</taxon>
        <taxon>Perciformes</taxon>
        <taxon>Cottioidei</taxon>
        <taxon>Cottales</taxon>
        <taxon>Liparidae</taxon>
        <taxon>Liparis</taxon>
    </lineage>
</organism>
<name>A0A4Z2I5M4_9TELE</name>
<evidence type="ECO:0000313" key="2">
    <source>
        <dbReference type="EMBL" id="TNN73120.1"/>
    </source>
</evidence>
<proteinExistence type="predicted"/>
<evidence type="ECO:0000256" key="1">
    <source>
        <dbReference type="SAM" id="MobiDB-lite"/>
    </source>
</evidence>
<comment type="caution">
    <text evidence="2">The sequence shown here is derived from an EMBL/GenBank/DDBJ whole genome shotgun (WGS) entry which is preliminary data.</text>
</comment>
<keyword evidence="3" id="KW-1185">Reference proteome</keyword>
<evidence type="ECO:0000313" key="3">
    <source>
        <dbReference type="Proteomes" id="UP000314294"/>
    </source>
</evidence>
<accession>A0A4Z2I5M4</accession>
<protein>
    <submittedName>
        <fullName evidence="2">Uncharacterized protein</fullName>
    </submittedName>
</protein>
<dbReference type="Proteomes" id="UP000314294">
    <property type="component" value="Unassembled WGS sequence"/>
</dbReference>
<dbReference type="AlphaFoldDB" id="A0A4Z2I5M4"/>
<dbReference type="EMBL" id="SRLO01000128">
    <property type="protein sequence ID" value="TNN73120.1"/>
    <property type="molecule type" value="Genomic_DNA"/>
</dbReference>
<gene>
    <name evidence="2" type="ORF">EYF80_016606</name>
</gene>
<feature type="compositionally biased region" description="Basic and acidic residues" evidence="1">
    <location>
        <begin position="120"/>
        <end position="129"/>
    </location>
</feature>
<reference evidence="2 3" key="1">
    <citation type="submission" date="2019-03" db="EMBL/GenBank/DDBJ databases">
        <title>First draft genome of Liparis tanakae, snailfish: a comprehensive survey of snailfish specific genes.</title>
        <authorList>
            <person name="Kim W."/>
            <person name="Song I."/>
            <person name="Jeong J.-H."/>
            <person name="Kim D."/>
            <person name="Kim S."/>
            <person name="Ryu S."/>
            <person name="Song J.Y."/>
            <person name="Lee S.K."/>
        </authorList>
    </citation>
    <scope>NUCLEOTIDE SEQUENCE [LARGE SCALE GENOMIC DNA]</scope>
    <source>
        <tissue evidence="2">Muscle</tissue>
    </source>
</reference>